<feature type="chain" id="PRO_5022738116" description="Secreted protein" evidence="1">
    <location>
        <begin position="30"/>
        <end position="85"/>
    </location>
</feature>
<gene>
    <name evidence="2" type="ORF">E2C01_011788</name>
</gene>
<protein>
    <recommendedName>
        <fullName evidence="4">Secreted protein</fullName>
    </recommendedName>
</protein>
<comment type="caution">
    <text evidence="2">The sequence shown here is derived from an EMBL/GenBank/DDBJ whole genome shotgun (WGS) entry which is preliminary data.</text>
</comment>
<proteinExistence type="predicted"/>
<sequence>MLLAGIHHSQVRLPRLLVLHLLRLLLVQRLVLWGGEKVSRETSVQLLAPVVVPDVLKSKYWCESEEVAAGLRRFEIAHEGAAAEL</sequence>
<keyword evidence="3" id="KW-1185">Reference proteome</keyword>
<evidence type="ECO:0008006" key="4">
    <source>
        <dbReference type="Google" id="ProtNLM"/>
    </source>
</evidence>
<evidence type="ECO:0000313" key="3">
    <source>
        <dbReference type="Proteomes" id="UP000324222"/>
    </source>
</evidence>
<feature type="signal peptide" evidence="1">
    <location>
        <begin position="1"/>
        <end position="29"/>
    </location>
</feature>
<organism evidence="2 3">
    <name type="scientific">Portunus trituberculatus</name>
    <name type="common">Swimming crab</name>
    <name type="synonym">Neptunus trituberculatus</name>
    <dbReference type="NCBI Taxonomy" id="210409"/>
    <lineage>
        <taxon>Eukaryota</taxon>
        <taxon>Metazoa</taxon>
        <taxon>Ecdysozoa</taxon>
        <taxon>Arthropoda</taxon>
        <taxon>Crustacea</taxon>
        <taxon>Multicrustacea</taxon>
        <taxon>Malacostraca</taxon>
        <taxon>Eumalacostraca</taxon>
        <taxon>Eucarida</taxon>
        <taxon>Decapoda</taxon>
        <taxon>Pleocyemata</taxon>
        <taxon>Brachyura</taxon>
        <taxon>Eubrachyura</taxon>
        <taxon>Portunoidea</taxon>
        <taxon>Portunidae</taxon>
        <taxon>Portuninae</taxon>
        <taxon>Portunus</taxon>
    </lineage>
</organism>
<name>A0A5B7DC38_PORTR</name>
<evidence type="ECO:0000256" key="1">
    <source>
        <dbReference type="SAM" id="SignalP"/>
    </source>
</evidence>
<reference evidence="2 3" key="1">
    <citation type="submission" date="2019-05" db="EMBL/GenBank/DDBJ databases">
        <title>Another draft genome of Portunus trituberculatus and its Hox gene families provides insights of decapod evolution.</title>
        <authorList>
            <person name="Jeong J.-H."/>
            <person name="Song I."/>
            <person name="Kim S."/>
            <person name="Choi T."/>
            <person name="Kim D."/>
            <person name="Ryu S."/>
            <person name="Kim W."/>
        </authorList>
    </citation>
    <scope>NUCLEOTIDE SEQUENCE [LARGE SCALE GENOMIC DNA]</scope>
    <source>
        <tissue evidence="2">Muscle</tissue>
    </source>
</reference>
<dbReference type="AlphaFoldDB" id="A0A5B7DC38"/>
<dbReference type="EMBL" id="VSRR010000719">
    <property type="protein sequence ID" value="MPC18891.1"/>
    <property type="molecule type" value="Genomic_DNA"/>
</dbReference>
<evidence type="ECO:0000313" key="2">
    <source>
        <dbReference type="EMBL" id="MPC18891.1"/>
    </source>
</evidence>
<dbReference type="Proteomes" id="UP000324222">
    <property type="component" value="Unassembled WGS sequence"/>
</dbReference>
<accession>A0A5B7DC38</accession>
<keyword evidence="1" id="KW-0732">Signal</keyword>